<dbReference type="InterPro" id="IPR011009">
    <property type="entry name" value="Kinase-like_dom_sf"/>
</dbReference>
<dbReference type="PROSITE" id="PS51285">
    <property type="entry name" value="AGC_KINASE_CTER"/>
    <property type="match status" value="1"/>
</dbReference>
<gene>
    <name evidence="8" type="ORF">TGCAST_272540B</name>
</gene>
<keyword evidence="3" id="KW-0547">Nucleotide-binding</keyword>
<evidence type="ECO:0000256" key="5">
    <source>
        <dbReference type="ARBA" id="ARBA00022840"/>
    </source>
</evidence>
<dbReference type="AlphaFoldDB" id="A0A425I9A9"/>
<keyword evidence="1" id="KW-0723">Serine/threonine-protein kinase</keyword>
<comment type="caution">
    <text evidence="8">The sequence shown here is derived from an EMBL/GenBank/DDBJ whole genome shotgun (WGS) entry which is preliminary data.</text>
</comment>
<feature type="domain" description="AGC-kinase C-terminal" evidence="7">
    <location>
        <begin position="61"/>
        <end position="127"/>
    </location>
</feature>
<accession>A0A425I9A9</accession>
<dbReference type="EMBL" id="AHIV02000095">
    <property type="protein sequence ID" value="RQX75477.1"/>
    <property type="molecule type" value="Genomic_DNA"/>
</dbReference>
<evidence type="ECO:0000256" key="1">
    <source>
        <dbReference type="ARBA" id="ARBA00022527"/>
    </source>
</evidence>
<dbReference type="Proteomes" id="UP000284452">
    <property type="component" value="Unassembled WGS sequence"/>
</dbReference>
<keyword evidence="2 8" id="KW-0808">Transferase</keyword>
<evidence type="ECO:0000313" key="9">
    <source>
        <dbReference type="Proteomes" id="UP000284452"/>
    </source>
</evidence>
<dbReference type="VEuPathDB" id="ToxoDB:TGCAST_272540B"/>
<dbReference type="EC" id="2.7.11.11" evidence="8"/>
<organism evidence="8 9">
    <name type="scientific">Toxoplasma gondii CAST</name>
    <dbReference type="NCBI Taxonomy" id="943122"/>
    <lineage>
        <taxon>Eukaryota</taxon>
        <taxon>Sar</taxon>
        <taxon>Alveolata</taxon>
        <taxon>Apicomplexa</taxon>
        <taxon>Conoidasida</taxon>
        <taxon>Coccidia</taxon>
        <taxon>Eucoccidiorida</taxon>
        <taxon>Eimeriorina</taxon>
        <taxon>Sarcocystidae</taxon>
        <taxon>Toxoplasma</taxon>
    </lineage>
</organism>
<evidence type="ECO:0000256" key="4">
    <source>
        <dbReference type="ARBA" id="ARBA00022777"/>
    </source>
</evidence>
<dbReference type="PROSITE" id="PS50011">
    <property type="entry name" value="PROTEIN_KINASE_DOM"/>
    <property type="match status" value="1"/>
</dbReference>
<name>A0A425I9A9_TOXGO</name>
<dbReference type="PANTHER" id="PTHR24353">
    <property type="entry name" value="CYCLIC NUCLEOTIDE-DEPENDENT PROTEIN KINASE"/>
    <property type="match status" value="1"/>
</dbReference>
<evidence type="ECO:0000256" key="2">
    <source>
        <dbReference type="ARBA" id="ARBA00022679"/>
    </source>
</evidence>
<evidence type="ECO:0000259" key="7">
    <source>
        <dbReference type="PROSITE" id="PS51285"/>
    </source>
</evidence>
<dbReference type="InterPro" id="IPR000961">
    <property type="entry name" value="AGC-kinase_C"/>
</dbReference>
<feature type="non-terminal residue" evidence="8">
    <location>
        <position position="1"/>
    </location>
</feature>
<dbReference type="EC" id="2.7.11.21" evidence="8"/>
<dbReference type="GO" id="GO:0005524">
    <property type="term" value="F:ATP binding"/>
    <property type="evidence" value="ECO:0007669"/>
    <property type="project" value="UniProtKB-KW"/>
</dbReference>
<protein>
    <submittedName>
        <fullName evidence="8">Protein kinase (Incomplete catalytic triad)</fullName>
        <ecNumber evidence="8">2.7.11.11</ecNumber>
        <ecNumber evidence="8">2.7.11.21</ecNumber>
    </submittedName>
</protein>
<evidence type="ECO:0000256" key="3">
    <source>
        <dbReference type="ARBA" id="ARBA00022741"/>
    </source>
</evidence>
<keyword evidence="5" id="KW-0067">ATP-binding</keyword>
<keyword evidence="4 8" id="KW-0418">Kinase</keyword>
<evidence type="ECO:0000259" key="6">
    <source>
        <dbReference type="PROSITE" id="PS50011"/>
    </source>
</evidence>
<proteinExistence type="predicted"/>
<dbReference type="InterPro" id="IPR000719">
    <property type="entry name" value="Prot_kinase_dom"/>
</dbReference>
<dbReference type="Gene3D" id="1.10.510.10">
    <property type="entry name" value="Transferase(Phosphotransferase) domain 1"/>
    <property type="match status" value="1"/>
</dbReference>
<evidence type="ECO:0000313" key="8">
    <source>
        <dbReference type="EMBL" id="RQX75477.1"/>
    </source>
</evidence>
<sequence length="127" mass="14359">QTPFYHDNPQEMYENILRAPVPFSPCLSPIASDLVERLLRKSASNRPSMKSLTQHLFFTSVKFDWAAAAQGRLTPPFVPPVRSKMDTHMFDEYPESFGSAKFQLVSVGIVDHIFLLSAAWSPTVNFI</sequence>
<reference evidence="8 9" key="1">
    <citation type="submission" date="2017-10" db="EMBL/GenBank/DDBJ databases">
        <authorList>
            <person name="Sibley D."/>
            <person name="Venepally P."/>
            <person name="Karamycheva S."/>
            <person name="Hadjithomas M."/>
            <person name="Khan A."/>
            <person name="Brunk B."/>
            <person name="Roos D."/>
            <person name="Caler E."/>
            <person name="Lorenzi H."/>
        </authorList>
    </citation>
    <scope>NUCLEOTIDE SEQUENCE [LARGE SCALE GENOMIC DNA]</scope>
    <source>
        <strain evidence="8 9">CAST</strain>
    </source>
</reference>
<dbReference type="GO" id="GO:0004691">
    <property type="term" value="F:cAMP-dependent protein kinase activity"/>
    <property type="evidence" value="ECO:0007669"/>
    <property type="project" value="UniProtKB-EC"/>
</dbReference>
<feature type="domain" description="Protein kinase" evidence="6">
    <location>
        <begin position="1"/>
        <end position="58"/>
    </location>
</feature>
<dbReference type="SUPFAM" id="SSF56112">
    <property type="entry name" value="Protein kinase-like (PK-like)"/>
    <property type="match status" value="1"/>
</dbReference>
<dbReference type="Gene3D" id="3.30.200.20">
    <property type="entry name" value="Phosphorylase Kinase, domain 1"/>
    <property type="match status" value="1"/>
</dbReference>